<dbReference type="Proteomes" id="UP000677054">
    <property type="component" value="Unassembled WGS sequence"/>
</dbReference>
<evidence type="ECO:0000313" key="2">
    <source>
        <dbReference type="Proteomes" id="UP000677054"/>
    </source>
</evidence>
<sequence>MHSVHIKLSLAVSRVRKRDRKGASTFAMMNGPCLLASLVLLRAAAGLRGPNVCHRFDTLRELYATQFQP</sequence>
<accession>A0A7R9AAR6</accession>
<reference evidence="1" key="1">
    <citation type="submission" date="2020-11" db="EMBL/GenBank/DDBJ databases">
        <authorList>
            <person name="Tran Van P."/>
        </authorList>
    </citation>
    <scope>NUCLEOTIDE SEQUENCE</scope>
</reference>
<dbReference type="AlphaFoldDB" id="A0A7R9AAR6"/>
<keyword evidence="2" id="KW-1185">Reference proteome</keyword>
<dbReference type="EMBL" id="CAJPEV010002969">
    <property type="protein sequence ID" value="CAG0898557.1"/>
    <property type="molecule type" value="Genomic_DNA"/>
</dbReference>
<name>A0A7R9AAR6_9CRUS</name>
<evidence type="ECO:0000313" key="1">
    <source>
        <dbReference type="EMBL" id="CAD7250622.1"/>
    </source>
</evidence>
<gene>
    <name evidence="1" type="ORF">DSTB1V02_LOCUS10393</name>
</gene>
<protein>
    <submittedName>
        <fullName evidence="1">Uncharacterized protein</fullName>
    </submittedName>
</protein>
<dbReference type="EMBL" id="LR902486">
    <property type="protein sequence ID" value="CAD7250622.1"/>
    <property type="molecule type" value="Genomic_DNA"/>
</dbReference>
<proteinExistence type="predicted"/>
<organism evidence="1">
    <name type="scientific">Darwinula stevensoni</name>
    <dbReference type="NCBI Taxonomy" id="69355"/>
    <lineage>
        <taxon>Eukaryota</taxon>
        <taxon>Metazoa</taxon>
        <taxon>Ecdysozoa</taxon>
        <taxon>Arthropoda</taxon>
        <taxon>Crustacea</taxon>
        <taxon>Oligostraca</taxon>
        <taxon>Ostracoda</taxon>
        <taxon>Podocopa</taxon>
        <taxon>Podocopida</taxon>
        <taxon>Darwinulocopina</taxon>
        <taxon>Darwinuloidea</taxon>
        <taxon>Darwinulidae</taxon>
        <taxon>Darwinula</taxon>
    </lineage>
</organism>